<dbReference type="Pfam" id="PF13193">
    <property type="entry name" value="AMP-binding_C"/>
    <property type="match status" value="1"/>
</dbReference>
<dbReference type="GO" id="GO:0016405">
    <property type="term" value="F:CoA-ligase activity"/>
    <property type="evidence" value="ECO:0007669"/>
    <property type="project" value="UniProtKB-ARBA"/>
</dbReference>
<dbReference type="GO" id="GO:0006637">
    <property type="term" value="P:acyl-CoA metabolic process"/>
    <property type="evidence" value="ECO:0007669"/>
    <property type="project" value="TreeGrafter"/>
</dbReference>
<keyword evidence="4" id="KW-0067">ATP-binding</keyword>
<comment type="caution">
    <text evidence="7">The sequence shown here is derived from an EMBL/GenBank/DDBJ whole genome shotgun (WGS) entry which is preliminary data.</text>
</comment>
<dbReference type="PANTHER" id="PTHR43605">
    <property type="entry name" value="ACYL-COENZYME A SYNTHETASE"/>
    <property type="match status" value="1"/>
</dbReference>
<name>A0A3N1Y1R8_9GAMM</name>
<accession>A0A3N1Y1R8</accession>
<dbReference type="GO" id="GO:0015645">
    <property type="term" value="F:fatty acid ligase activity"/>
    <property type="evidence" value="ECO:0007669"/>
    <property type="project" value="TreeGrafter"/>
</dbReference>
<dbReference type="InterPro" id="IPR020845">
    <property type="entry name" value="AMP-binding_CS"/>
</dbReference>
<proteinExistence type="inferred from homology"/>
<keyword evidence="3" id="KW-0547">Nucleotide-binding</keyword>
<sequence length="536" mass="58822">MATNWQWAVPARLNIGAACTDAQVEAGRGGETAMVVEDAVRGTAEATYEALSLATSRFAQLLEALGVGRGERVLVRLPNSLAYPTAFLGAIRHGAIAVPTSTLLVGPEVRYLAEDSGAAVLVTDKAMWPELAPHLGGLPALRHVLLAGAGPLPEAPPGLAVHDLEEGLAAQGGWHPAADTAADDPAYLVYTSGTTGYPKGVLHAHRALVGRLPAATHWFDFREGEPERILHTGKFNWTYVLGSALMDPLYHGKTVIVHEGPNDPARWIELIARHRCTVFIGVPTIYRQILQRTGASRADVPTLRHCMCAGEHLSDEVFAAWRARFGLDIYEAIGMSEISYYISHSRHRPIRPGSAGFPQPGHEVRLLDASLREVGVDEEGMICIRDDDPGLFLRYWNLPEETARSRRGGWFLTGDYARRDADGYIWFLGRRDDLINSFGYRISPHEVERVMKAHPEVADCAVIGQAVDAHKTLVAACVVPVPGARPDPEALLAWARERLAGYKQPKIVHILEELPRTRNGKVLRSELRRLLETRRT</sequence>
<evidence type="ECO:0000313" key="8">
    <source>
        <dbReference type="Proteomes" id="UP000276634"/>
    </source>
</evidence>
<dbReference type="InterPro" id="IPR000873">
    <property type="entry name" value="AMP-dep_synth/lig_dom"/>
</dbReference>
<dbReference type="GO" id="GO:0006633">
    <property type="term" value="P:fatty acid biosynthetic process"/>
    <property type="evidence" value="ECO:0007669"/>
    <property type="project" value="TreeGrafter"/>
</dbReference>
<dbReference type="PANTHER" id="PTHR43605:SF10">
    <property type="entry name" value="ACYL-COA SYNTHETASE MEDIUM CHAIN FAMILY MEMBER 3"/>
    <property type="match status" value="1"/>
</dbReference>
<protein>
    <submittedName>
        <fullName evidence="7">Acyl-coenzyme A synthetase/AMP-(Fatty) acid ligase</fullName>
    </submittedName>
</protein>
<organism evidence="7 8">
    <name type="scientific">Inmirania thermothiophila</name>
    <dbReference type="NCBI Taxonomy" id="1750597"/>
    <lineage>
        <taxon>Bacteria</taxon>
        <taxon>Pseudomonadati</taxon>
        <taxon>Pseudomonadota</taxon>
        <taxon>Gammaproteobacteria</taxon>
        <taxon>Chromatiales</taxon>
        <taxon>Ectothiorhodospiraceae</taxon>
        <taxon>Inmirania</taxon>
    </lineage>
</organism>
<reference evidence="7 8" key="1">
    <citation type="submission" date="2018-11" db="EMBL/GenBank/DDBJ databases">
        <title>Genomic Encyclopedia of Type Strains, Phase IV (KMG-IV): sequencing the most valuable type-strain genomes for metagenomic binning, comparative biology and taxonomic classification.</title>
        <authorList>
            <person name="Goeker M."/>
        </authorList>
    </citation>
    <scope>NUCLEOTIDE SEQUENCE [LARGE SCALE GENOMIC DNA]</scope>
    <source>
        <strain evidence="7 8">DSM 100275</strain>
    </source>
</reference>
<dbReference type="InterPro" id="IPR025110">
    <property type="entry name" value="AMP-bd_C"/>
</dbReference>
<dbReference type="Proteomes" id="UP000276634">
    <property type="component" value="Unassembled WGS sequence"/>
</dbReference>
<keyword evidence="8" id="KW-1185">Reference proteome</keyword>
<dbReference type="PROSITE" id="PS00455">
    <property type="entry name" value="AMP_BINDING"/>
    <property type="match status" value="1"/>
</dbReference>
<dbReference type="InterPro" id="IPR051087">
    <property type="entry name" value="Mitochondrial_ACSM"/>
</dbReference>
<evidence type="ECO:0000259" key="6">
    <source>
        <dbReference type="Pfam" id="PF13193"/>
    </source>
</evidence>
<comment type="similarity">
    <text evidence="1">Belongs to the ATP-dependent AMP-binding enzyme family.</text>
</comment>
<evidence type="ECO:0000256" key="2">
    <source>
        <dbReference type="ARBA" id="ARBA00022598"/>
    </source>
</evidence>
<dbReference type="AlphaFoldDB" id="A0A3N1Y1R8"/>
<feature type="domain" description="AMP-dependent synthetase/ligase" evidence="5">
    <location>
        <begin position="30"/>
        <end position="396"/>
    </location>
</feature>
<dbReference type="RefSeq" id="WP_123401670.1">
    <property type="nucleotide sequence ID" value="NZ_RJVI01000002.1"/>
</dbReference>
<evidence type="ECO:0000313" key="7">
    <source>
        <dbReference type="EMBL" id="ROR32766.1"/>
    </source>
</evidence>
<dbReference type="SUPFAM" id="SSF56801">
    <property type="entry name" value="Acetyl-CoA synthetase-like"/>
    <property type="match status" value="1"/>
</dbReference>
<dbReference type="Gene3D" id="3.40.50.12780">
    <property type="entry name" value="N-terminal domain of ligase-like"/>
    <property type="match status" value="1"/>
</dbReference>
<feature type="domain" description="AMP-binding enzyme C-terminal" evidence="6">
    <location>
        <begin position="446"/>
        <end position="521"/>
    </location>
</feature>
<keyword evidence="2 7" id="KW-0436">Ligase</keyword>
<dbReference type="GO" id="GO:0005524">
    <property type="term" value="F:ATP binding"/>
    <property type="evidence" value="ECO:0007669"/>
    <property type="project" value="UniProtKB-KW"/>
</dbReference>
<evidence type="ECO:0000259" key="5">
    <source>
        <dbReference type="Pfam" id="PF00501"/>
    </source>
</evidence>
<gene>
    <name evidence="7" type="ORF">EDC57_1977</name>
</gene>
<evidence type="ECO:0000256" key="1">
    <source>
        <dbReference type="ARBA" id="ARBA00006432"/>
    </source>
</evidence>
<dbReference type="Gene3D" id="3.30.300.30">
    <property type="match status" value="1"/>
</dbReference>
<evidence type="ECO:0000256" key="4">
    <source>
        <dbReference type="ARBA" id="ARBA00022840"/>
    </source>
</evidence>
<dbReference type="EMBL" id="RJVI01000002">
    <property type="protein sequence ID" value="ROR32766.1"/>
    <property type="molecule type" value="Genomic_DNA"/>
</dbReference>
<dbReference type="OrthoDB" id="9803968at2"/>
<dbReference type="InterPro" id="IPR045851">
    <property type="entry name" value="AMP-bd_C_sf"/>
</dbReference>
<dbReference type="GO" id="GO:0004321">
    <property type="term" value="F:fatty-acyl-CoA synthase activity"/>
    <property type="evidence" value="ECO:0007669"/>
    <property type="project" value="TreeGrafter"/>
</dbReference>
<dbReference type="InterPro" id="IPR042099">
    <property type="entry name" value="ANL_N_sf"/>
</dbReference>
<dbReference type="Pfam" id="PF00501">
    <property type="entry name" value="AMP-binding"/>
    <property type="match status" value="1"/>
</dbReference>
<evidence type="ECO:0000256" key="3">
    <source>
        <dbReference type="ARBA" id="ARBA00022741"/>
    </source>
</evidence>